<feature type="region of interest" description="Disordered" evidence="1">
    <location>
        <begin position="68"/>
        <end position="108"/>
    </location>
</feature>
<feature type="compositionally biased region" description="Polar residues" evidence="1">
    <location>
        <begin position="68"/>
        <end position="79"/>
    </location>
</feature>
<evidence type="ECO:0000313" key="2">
    <source>
        <dbReference type="EMBL" id="OJJ39391.1"/>
    </source>
</evidence>
<dbReference type="GeneID" id="63748553"/>
<dbReference type="AlphaFoldDB" id="A0A1L9RWR8"/>
<proteinExistence type="predicted"/>
<feature type="compositionally biased region" description="Polar residues" evidence="1">
    <location>
        <begin position="1"/>
        <end position="12"/>
    </location>
</feature>
<reference evidence="3" key="1">
    <citation type="journal article" date="2017" name="Genome Biol.">
        <title>Comparative genomics reveals high biological diversity and specific adaptations in the industrially and medically important fungal genus Aspergillus.</title>
        <authorList>
            <person name="de Vries R.P."/>
            <person name="Riley R."/>
            <person name="Wiebenga A."/>
            <person name="Aguilar-Osorio G."/>
            <person name="Amillis S."/>
            <person name="Uchima C.A."/>
            <person name="Anderluh G."/>
            <person name="Asadollahi M."/>
            <person name="Askin M."/>
            <person name="Barry K."/>
            <person name="Battaglia E."/>
            <person name="Bayram O."/>
            <person name="Benocci T."/>
            <person name="Braus-Stromeyer S.A."/>
            <person name="Caldana C."/>
            <person name="Canovas D."/>
            <person name="Cerqueira G.C."/>
            <person name="Chen F."/>
            <person name="Chen W."/>
            <person name="Choi C."/>
            <person name="Clum A."/>
            <person name="Dos Santos R.A."/>
            <person name="Damasio A.R."/>
            <person name="Diallinas G."/>
            <person name="Emri T."/>
            <person name="Fekete E."/>
            <person name="Flipphi M."/>
            <person name="Freyberg S."/>
            <person name="Gallo A."/>
            <person name="Gournas C."/>
            <person name="Habgood R."/>
            <person name="Hainaut M."/>
            <person name="Harispe M.L."/>
            <person name="Henrissat B."/>
            <person name="Hilden K.S."/>
            <person name="Hope R."/>
            <person name="Hossain A."/>
            <person name="Karabika E."/>
            <person name="Karaffa L."/>
            <person name="Karanyi Z."/>
            <person name="Krasevec N."/>
            <person name="Kuo A."/>
            <person name="Kusch H."/>
            <person name="LaButti K."/>
            <person name="Lagendijk E.L."/>
            <person name="Lapidus A."/>
            <person name="Levasseur A."/>
            <person name="Lindquist E."/>
            <person name="Lipzen A."/>
            <person name="Logrieco A.F."/>
            <person name="MacCabe A."/>
            <person name="Maekelae M.R."/>
            <person name="Malavazi I."/>
            <person name="Melin P."/>
            <person name="Meyer V."/>
            <person name="Mielnichuk N."/>
            <person name="Miskei M."/>
            <person name="Molnar A.P."/>
            <person name="Mule G."/>
            <person name="Ngan C.Y."/>
            <person name="Orejas M."/>
            <person name="Orosz E."/>
            <person name="Ouedraogo J.P."/>
            <person name="Overkamp K.M."/>
            <person name="Park H.-S."/>
            <person name="Perrone G."/>
            <person name="Piumi F."/>
            <person name="Punt P.J."/>
            <person name="Ram A.F."/>
            <person name="Ramon A."/>
            <person name="Rauscher S."/>
            <person name="Record E."/>
            <person name="Riano-Pachon D.M."/>
            <person name="Robert V."/>
            <person name="Roehrig J."/>
            <person name="Ruller R."/>
            <person name="Salamov A."/>
            <person name="Salih N.S."/>
            <person name="Samson R.A."/>
            <person name="Sandor E."/>
            <person name="Sanguinetti M."/>
            <person name="Schuetze T."/>
            <person name="Sepcic K."/>
            <person name="Shelest E."/>
            <person name="Sherlock G."/>
            <person name="Sophianopoulou V."/>
            <person name="Squina F.M."/>
            <person name="Sun H."/>
            <person name="Susca A."/>
            <person name="Todd R.B."/>
            <person name="Tsang A."/>
            <person name="Unkles S.E."/>
            <person name="van de Wiele N."/>
            <person name="van Rossen-Uffink D."/>
            <person name="Oliveira J.V."/>
            <person name="Vesth T.C."/>
            <person name="Visser J."/>
            <person name="Yu J.-H."/>
            <person name="Zhou M."/>
            <person name="Andersen M.R."/>
            <person name="Archer D.B."/>
            <person name="Baker S.E."/>
            <person name="Benoit I."/>
            <person name="Brakhage A.A."/>
            <person name="Braus G.H."/>
            <person name="Fischer R."/>
            <person name="Frisvad J.C."/>
            <person name="Goldman G.H."/>
            <person name="Houbraken J."/>
            <person name="Oakley B."/>
            <person name="Pocsi I."/>
            <person name="Scazzocchio C."/>
            <person name="Seiboth B."/>
            <person name="vanKuyk P.A."/>
            <person name="Wortman J."/>
            <person name="Dyer P.S."/>
            <person name="Grigoriev I.V."/>
        </authorList>
    </citation>
    <scope>NUCLEOTIDE SEQUENCE [LARGE SCALE GENOMIC DNA]</scope>
    <source>
        <strain evidence="3">DTO 134E9</strain>
    </source>
</reference>
<accession>A0A1L9RWR8</accession>
<sequence length="108" mass="12351">MAMYDSWQNSIQQKKEKKITQPSTPTLQRDKSTDRQLGRIEWQRGAWDIPTALRFGCVGAIQTVSQNWPNGETNDTKWTGSLARNHKTNGHKQIGHRLADEKASCTKR</sequence>
<feature type="compositionally biased region" description="Basic and acidic residues" evidence="1">
    <location>
        <begin position="97"/>
        <end position="108"/>
    </location>
</feature>
<protein>
    <submittedName>
        <fullName evidence="2">Uncharacterized protein</fullName>
    </submittedName>
</protein>
<feature type="region of interest" description="Disordered" evidence="1">
    <location>
        <begin position="1"/>
        <end position="35"/>
    </location>
</feature>
<name>A0A1L9RWR8_ASPWE</name>
<keyword evidence="3" id="KW-1185">Reference proteome</keyword>
<gene>
    <name evidence="2" type="ORF">ASPWEDRAFT_25228</name>
</gene>
<dbReference type="VEuPathDB" id="FungiDB:ASPWEDRAFT_25228"/>
<feature type="compositionally biased region" description="Basic residues" evidence="1">
    <location>
        <begin position="84"/>
        <end position="95"/>
    </location>
</feature>
<organism evidence="2 3">
    <name type="scientific">Aspergillus wentii DTO 134E9</name>
    <dbReference type="NCBI Taxonomy" id="1073089"/>
    <lineage>
        <taxon>Eukaryota</taxon>
        <taxon>Fungi</taxon>
        <taxon>Dikarya</taxon>
        <taxon>Ascomycota</taxon>
        <taxon>Pezizomycotina</taxon>
        <taxon>Eurotiomycetes</taxon>
        <taxon>Eurotiomycetidae</taxon>
        <taxon>Eurotiales</taxon>
        <taxon>Aspergillaceae</taxon>
        <taxon>Aspergillus</taxon>
        <taxon>Aspergillus subgen. Cremei</taxon>
    </lineage>
</organism>
<evidence type="ECO:0000256" key="1">
    <source>
        <dbReference type="SAM" id="MobiDB-lite"/>
    </source>
</evidence>
<dbReference type="RefSeq" id="XP_040693067.1">
    <property type="nucleotide sequence ID" value="XM_040832705.1"/>
</dbReference>
<evidence type="ECO:0000313" key="3">
    <source>
        <dbReference type="Proteomes" id="UP000184383"/>
    </source>
</evidence>
<dbReference type="EMBL" id="KV878210">
    <property type="protein sequence ID" value="OJJ39391.1"/>
    <property type="molecule type" value="Genomic_DNA"/>
</dbReference>
<dbReference type="Proteomes" id="UP000184383">
    <property type="component" value="Unassembled WGS sequence"/>
</dbReference>